<dbReference type="AlphaFoldDB" id="A0A6J4VCC9"/>
<feature type="region of interest" description="Disordered" evidence="1">
    <location>
        <begin position="1"/>
        <end position="84"/>
    </location>
</feature>
<proteinExistence type="predicted"/>
<evidence type="ECO:0000256" key="1">
    <source>
        <dbReference type="SAM" id="MobiDB-lite"/>
    </source>
</evidence>
<accession>A0A6J4VCC9</accession>
<organism evidence="2">
    <name type="scientific">uncultured Thermomicrobiales bacterium</name>
    <dbReference type="NCBI Taxonomy" id="1645740"/>
    <lineage>
        <taxon>Bacteria</taxon>
        <taxon>Pseudomonadati</taxon>
        <taxon>Thermomicrobiota</taxon>
        <taxon>Thermomicrobia</taxon>
        <taxon>Thermomicrobiales</taxon>
        <taxon>environmental samples</taxon>
    </lineage>
</organism>
<protein>
    <submittedName>
        <fullName evidence="2">Uncharacterized protein</fullName>
    </submittedName>
</protein>
<name>A0A6J4VCC9_9BACT</name>
<evidence type="ECO:0000313" key="2">
    <source>
        <dbReference type="EMBL" id="CAA9573482.1"/>
    </source>
</evidence>
<sequence length="84" mass="9053">MAGGRPRSGDPLGDLCAASRPPLDAPTAGYGRRAAAFDPVGHPSGRRDTPHDRGTTDKVPCPITRHRPDTRPAAMEAASRRRWR</sequence>
<gene>
    <name evidence="2" type="ORF">AVDCRST_MAG19-3057</name>
</gene>
<dbReference type="EMBL" id="CADCWL010000158">
    <property type="protein sequence ID" value="CAA9573482.1"/>
    <property type="molecule type" value="Genomic_DNA"/>
</dbReference>
<feature type="compositionally biased region" description="Basic and acidic residues" evidence="1">
    <location>
        <begin position="45"/>
        <end position="56"/>
    </location>
</feature>
<reference evidence="2" key="1">
    <citation type="submission" date="2020-02" db="EMBL/GenBank/DDBJ databases">
        <authorList>
            <person name="Meier V. D."/>
        </authorList>
    </citation>
    <scope>NUCLEOTIDE SEQUENCE</scope>
    <source>
        <strain evidence="2">AVDCRST_MAG19</strain>
    </source>
</reference>